<protein>
    <submittedName>
        <fullName evidence="1">Uncharacterized protein</fullName>
    </submittedName>
</protein>
<dbReference type="AlphaFoldDB" id="A0AAT9GFX9"/>
<name>A0AAT9GFX9_9BACT</name>
<dbReference type="Gene3D" id="3.10.20.310">
    <property type="entry name" value="membrane protein fhac"/>
    <property type="match status" value="1"/>
</dbReference>
<accession>A0AAT9GFX9</accession>
<organism evidence="1">
    <name type="scientific">Sediminibacterium sp. KACHI17</name>
    <dbReference type="NCBI Taxonomy" id="1751071"/>
    <lineage>
        <taxon>Bacteria</taxon>
        <taxon>Pseudomonadati</taxon>
        <taxon>Bacteroidota</taxon>
        <taxon>Chitinophagia</taxon>
        <taxon>Chitinophagales</taxon>
        <taxon>Chitinophagaceae</taxon>
        <taxon>Sediminibacterium</taxon>
    </lineage>
</organism>
<dbReference type="EMBL" id="AP029612">
    <property type="protein sequence ID" value="BFG69492.1"/>
    <property type="molecule type" value="Genomic_DNA"/>
</dbReference>
<evidence type="ECO:0000313" key="1">
    <source>
        <dbReference type="EMBL" id="BFG69492.1"/>
    </source>
</evidence>
<proteinExistence type="predicted"/>
<sequence>MNCHASIYRFILLILTCIGITPCFAQEPKLKEDTVFFLANKKGLLGKLGRAVSVSGREDIITENKGAIKNEEVFKPFRGKIIRQIRVEKLSFDNSVNDTVKVQRRFINDISDALYTGTTNKTILRNLFFITGDTLYPYLIADNERFLRELSYLQDARIIASDVPNDPDAVDITIRWKDLFPIGGSAEIGSLKTISLEVNNDNLFGSGDRIQFRGLYDLDRRPDFGSGFEYTKRNIGGSFLNLMFGYQTHAPAFNSGRREEKALYLRGELPLVSPYHSWTGGFELSERHTENGYINDSLYKIDFKYQYQNLDGWLAHNVGARRQLKRNFNSRLKKFIGIRGVQRLFNDIPDQFKTTYNYYYSNLEAVLSAFTIFQQDYYHTNFLYGFGRNEDVPEGFSMTLLGGWVKRNTVERPYVGFDYQRNYFSDNKNYVNYIIRFGTYFNRNRFEDISGLTSLEYFTRLRKISGSNWYTRHFLSGSITQQVKTVLNEPLRLTSIFGIPEFRNELTRASTRISASCESVFYNTQKKYGFSFAPFVFSNITYLKSIGEGFDQGDIFTSLGTGVRTRNENLVFGTMELKVFYYPRTTDRMTPWNLTFNTGLRFKYNSQLLKKPDFVQVN</sequence>
<gene>
    <name evidence="1" type="ORF">KACHI17_03730</name>
</gene>
<reference evidence="1" key="1">
    <citation type="submission" date="2024-02" db="EMBL/GenBank/DDBJ databases">
        <title>Sediminibacterium planktonica sp. nov. and Sediminibacterium longus sp. nov., isolated from surface lake and river water.</title>
        <authorList>
            <person name="Watanabe K."/>
            <person name="Takemine S."/>
            <person name="Ishii Y."/>
            <person name="Ogata Y."/>
            <person name="Shindo C."/>
            <person name="Suda W."/>
        </authorList>
    </citation>
    <scope>NUCLEOTIDE SEQUENCE</scope>
    <source>
        <strain evidence="1">KACHI17</strain>
    </source>
</reference>